<evidence type="ECO:0000256" key="1">
    <source>
        <dbReference type="ARBA" id="ARBA00004236"/>
    </source>
</evidence>
<dbReference type="Pfam" id="PF17820">
    <property type="entry name" value="PDZ_6"/>
    <property type="match status" value="1"/>
</dbReference>
<keyword evidence="4" id="KW-0812">Transmembrane</keyword>
<evidence type="ECO:0000313" key="6">
    <source>
        <dbReference type="EMBL" id="GMS88363.1"/>
    </source>
</evidence>
<evidence type="ECO:0000259" key="5">
    <source>
        <dbReference type="PROSITE" id="PS50106"/>
    </source>
</evidence>
<keyword evidence="3" id="KW-0677">Repeat</keyword>
<accession>A0AAV5T6B5</accession>
<dbReference type="GO" id="GO:0043495">
    <property type="term" value="F:protein-membrane adaptor activity"/>
    <property type="evidence" value="ECO:0007669"/>
    <property type="project" value="TreeGrafter"/>
</dbReference>
<dbReference type="InterPro" id="IPR041489">
    <property type="entry name" value="PDZ_6"/>
</dbReference>
<dbReference type="Gene3D" id="2.30.42.10">
    <property type="match status" value="1"/>
</dbReference>
<evidence type="ECO:0000256" key="2">
    <source>
        <dbReference type="ARBA" id="ARBA00022475"/>
    </source>
</evidence>
<dbReference type="PANTHER" id="PTHR14191">
    <property type="entry name" value="PDZ DOMAIN CONTAINING PROTEIN"/>
    <property type="match status" value="1"/>
</dbReference>
<dbReference type="GO" id="GO:0072659">
    <property type="term" value="P:protein localization to plasma membrane"/>
    <property type="evidence" value="ECO:0007669"/>
    <property type="project" value="TreeGrafter"/>
</dbReference>
<dbReference type="GO" id="GO:0016324">
    <property type="term" value="C:apical plasma membrane"/>
    <property type="evidence" value="ECO:0007669"/>
    <property type="project" value="TreeGrafter"/>
</dbReference>
<dbReference type="SUPFAM" id="SSF50156">
    <property type="entry name" value="PDZ domain-like"/>
    <property type="match status" value="1"/>
</dbReference>
<dbReference type="InterPro" id="IPR001478">
    <property type="entry name" value="PDZ"/>
</dbReference>
<evidence type="ECO:0000256" key="3">
    <source>
        <dbReference type="ARBA" id="ARBA00022737"/>
    </source>
</evidence>
<proteinExistence type="predicted"/>
<feature type="transmembrane region" description="Helical" evidence="4">
    <location>
        <begin position="74"/>
        <end position="93"/>
    </location>
</feature>
<feature type="non-terminal residue" evidence="6">
    <location>
        <position position="1"/>
    </location>
</feature>
<keyword evidence="4" id="KW-1133">Transmembrane helix</keyword>
<dbReference type="EMBL" id="BTSX01000003">
    <property type="protein sequence ID" value="GMS88363.1"/>
    <property type="molecule type" value="Genomic_DNA"/>
</dbReference>
<comment type="subcellular location">
    <subcellularLocation>
        <location evidence="1">Cell membrane</location>
    </subcellularLocation>
</comment>
<dbReference type="AlphaFoldDB" id="A0AAV5T6B5"/>
<sequence>KGERKSVEARSSKNATTIQDDQISKLQELLEKQQKDNEVLKLTYEHDRIIRECALIKLKEEEETRRKDIHENMMVLEVYIAVYMILVAIILAFGDQMTVRMKISILVIALLVSIFLWVGKDSGSVNEPGRQSSMDIFSNLATQIISDDSALSVPQENEVARKFKPRTVLLTRENGRFEILLKGAFVAHAKEGGPADRAGLLEGDQIVAINDVNVERDSRQEINQTIRRGGDDVKLIVRYNPERHRDITDDKYDWLDL</sequence>
<name>A0AAV5T6B5_9BILA</name>
<dbReference type="Proteomes" id="UP001432027">
    <property type="component" value="Unassembled WGS sequence"/>
</dbReference>
<evidence type="ECO:0000256" key="4">
    <source>
        <dbReference type="SAM" id="Phobius"/>
    </source>
</evidence>
<dbReference type="SMART" id="SM00228">
    <property type="entry name" value="PDZ"/>
    <property type="match status" value="1"/>
</dbReference>
<reference evidence="6" key="1">
    <citation type="submission" date="2023-10" db="EMBL/GenBank/DDBJ databases">
        <title>Genome assembly of Pristionchus species.</title>
        <authorList>
            <person name="Yoshida K."/>
            <person name="Sommer R.J."/>
        </authorList>
    </citation>
    <scope>NUCLEOTIDE SEQUENCE</scope>
    <source>
        <strain evidence="6">RS0144</strain>
    </source>
</reference>
<keyword evidence="7" id="KW-1185">Reference proteome</keyword>
<keyword evidence="2" id="KW-1003">Cell membrane</keyword>
<evidence type="ECO:0000313" key="7">
    <source>
        <dbReference type="Proteomes" id="UP001432027"/>
    </source>
</evidence>
<feature type="domain" description="PDZ" evidence="5">
    <location>
        <begin position="167"/>
        <end position="241"/>
    </location>
</feature>
<feature type="transmembrane region" description="Helical" evidence="4">
    <location>
        <begin position="99"/>
        <end position="118"/>
    </location>
</feature>
<dbReference type="InterPro" id="IPR036034">
    <property type="entry name" value="PDZ_sf"/>
</dbReference>
<keyword evidence="4" id="KW-0472">Membrane</keyword>
<organism evidence="6 7">
    <name type="scientific">Pristionchus entomophagus</name>
    <dbReference type="NCBI Taxonomy" id="358040"/>
    <lineage>
        <taxon>Eukaryota</taxon>
        <taxon>Metazoa</taxon>
        <taxon>Ecdysozoa</taxon>
        <taxon>Nematoda</taxon>
        <taxon>Chromadorea</taxon>
        <taxon>Rhabditida</taxon>
        <taxon>Rhabditina</taxon>
        <taxon>Diplogasteromorpha</taxon>
        <taxon>Diplogasteroidea</taxon>
        <taxon>Neodiplogasteridae</taxon>
        <taxon>Pristionchus</taxon>
    </lineage>
</organism>
<dbReference type="PANTHER" id="PTHR14191:SF3">
    <property type="entry name" value="NA(+)_H(+) EXCHANGE REGULATORY COFACTOR-LIKE PROTEIN NRFL-1"/>
    <property type="match status" value="1"/>
</dbReference>
<gene>
    <name evidence="6" type="ORF">PENTCL1PPCAC_10538</name>
</gene>
<dbReference type="PROSITE" id="PS50106">
    <property type="entry name" value="PDZ"/>
    <property type="match status" value="1"/>
</dbReference>
<comment type="caution">
    <text evidence="6">The sequence shown here is derived from an EMBL/GenBank/DDBJ whole genome shotgun (WGS) entry which is preliminary data.</text>
</comment>
<dbReference type="InterPro" id="IPR051067">
    <property type="entry name" value="NHER"/>
</dbReference>
<protein>
    <recommendedName>
        <fullName evidence="5">PDZ domain-containing protein</fullName>
    </recommendedName>
</protein>